<dbReference type="Proteomes" id="UP001221898">
    <property type="component" value="Unassembled WGS sequence"/>
</dbReference>
<proteinExistence type="predicted"/>
<feature type="compositionally biased region" description="Polar residues" evidence="1">
    <location>
        <begin position="46"/>
        <end position="55"/>
    </location>
</feature>
<feature type="region of interest" description="Disordered" evidence="1">
    <location>
        <begin position="1"/>
        <end position="71"/>
    </location>
</feature>
<organism evidence="2 3">
    <name type="scientific">Aldrovandia affinis</name>
    <dbReference type="NCBI Taxonomy" id="143900"/>
    <lineage>
        <taxon>Eukaryota</taxon>
        <taxon>Metazoa</taxon>
        <taxon>Chordata</taxon>
        <taxon>Craniata</taxon>
        <taxon>Vertebrata</taxon>
        <taxon>Euteleostomi</taxon>
        <taxon>Actinopterygii</taxon>
        <taxon>Neopterygii</taxon>
        <taxon>Teleostei</taxon>
        <taxon>Notacanthiformes</taxon>
        <taxon>Halosauridae</taxon>
        <taxon>Aldrovandia</taxon>
    </lineage>
</organism>
<evidence type="ECO:0000313" key="2">
    <source>
        <dbReference type="EMBL" id="KAJ8403652.1"/>
    </source>
</evidence>
<sequence length="123" mass="12894">MGLCQAYQDLAGTGDKPHHEANSGGPSGSEDGPLAGSPGADHISTAADSCSTNRGGRSAEKRLGAARFKTPETNKKITSQFNLLTQRFCISKQVPQTLLGCSARCLQMLLPLSLADETPLSSY</sequence>
<protein>
    <submittedName>
        <fullName evidence="2">Uncharacterized protein</fullName>
    </submittedName>
</protein>
<gene>
    <name evidence="2" type="ORF">AAFF_G00349780</name>
</gene>
<evidence type="ECO:0000256" key="1">
    <source>
        <dbReference type="SAM" id="MobiDB-lite"/>
    </source>
</evidence>
<comment type="caution">
    <text evidence="2">The sequence shown here is derived from an EMBL/GenBank/DDBJ whole genome shotgun (WGS) entry which is preliminary data.</text>
</comment>
<dbReference type="EMBL" id="JAINUG010000057">
    <property type="protein sequence ID" value="KAJ8403652.1"/>
    <property type="molecule type" value="Genomic_DNA"/>
</dbReference>
<evidence type="ECO:0000313" key="3">
    <source>
        <dbReference type="Proteomes" id="UP001221898"/>
    </source>
</evidence>
<name>A0AAD7SJ95_9TELE</name>
<reference evidence="2" key="1">
    <citation type="journal article" date="2023" name="Science">
        <title>Genome structures resolve the early diversification of teleost fishes.</title>
        <authorList>
            <person name="Parey E."/>
            <person name="Louis A."/>
            <person name="Montfort J."/>
            <person name="Bouchez O."/>
            <person name="Roques C."/>
            <person name="Iampietro C."/>
            <person name="Lluch J."/>
            <person name="Castinel A."/>
            <person name="Donnadieu C."/>
            <person name="Desvignes T."/>
            <person name="Floi Bucao C."/>
            <person name="Jouanno E."/>
            <person name="Wen M."/>
            <person name="Mejri S."/>
            <person name="Dirks R."/>
            <person name="Jansen H."/>
            <person name="Henkel C."/>
            <person name="Chen W.J."/>
            <person name="Zahm M."/>
            <person name="Cabau C."/>
            <person name="Klopp C."/>
            <person name="Thompson A.W."/>
            <person name="Robinson-Rechavi M."/>
            <person name="Braasch I."/>
            <person name="Lecointre G."/>
            <person name="Bobe J."/>
            <person name="Postlethwait J.H."/>
            <person name="Berthelot C."/>
            <person name="Roest Crollius H."/>
            <person name="Guiguen Y."/>
        </authorList>
    </citation>
    <scope>NUCLEOTIDE SEQUENCE</scope>
    <source>
        <strain evidence="2">NC1722</strain>
    </source>
</reference>
<accession>A0AAD7SJ95</accession>
<dbReference type="AlphaFoldDB" id="A0AAD7SJ95"/>
<feature type="compositionally biased region" description="Basic and acidic residues" evidence="1">
    <location>
        <begin position="57"/>
        <end position="71"/>
    </location>
</feature>
<keyword evidence="3" id="KW-1185">Reference proteome</keyword>